<dbReference type="InterPro" id="IPR036291">
    <property type="entry name" value="NAD(P)-bd_dom_sf"/>
</dbReference>
<dbReference type="SUPFAM" id="SSF51735">
    <property type="entry name" value="NAD(P)-binding Rossmann-fold domains"/>
    <property type="match status" value="1"/>
</dbReference>
<sequence precursor="true">MRIVFSQDESHRCKKEKRMQIAGSSAIVVGGAGGLGEATVRRLQGAGAKVVVADLADEKGAALEKELGVRYVRTDATSEESVNAAIAEAESMGPLRISVDTHGGPASGGRLIGKDGSPLDLDGFKKTIEFYLTAVFNVMRLTAAAIAKSEPLEEGGRGVIVNTASIAGYEGQIGQLPYSAAKGGVLGMTLVAARDLSPLGIRVCTIAPGTINTPAYGKAADQLEQYWGPQVPFPKRMGRSTEYAQLAQSIIENDYLNGEIIRLDGALRFPPK</sequence>
<dbReference type="PRINTS" id="PR00081">
    <property type="entry name" value="GDHRDH"/>
</dbReference>
<reference evidence="3" key="1">
    <citation type="submission" date="2006-06" db="EMBL/GenBank/DDBJ databases">
        <title>Complete sequence of chromosome of Mycobacterium sp. MCS.</title>
        <authorList>
            <consortium name="US DOE Joint Genome Institute"/>
            <person name="Copeland A."/>
            <person name="Lucas S."/>
            <person name="Lapidus A."/>
            <person name="Barry K."/>
            <person name="Detter J.C."/>
            <person name="Glavina del Rio T."/>
            <person name="Hammon N."/>
            <person name="Israni S."/>
            <person name="Dalin E."/>
            <person name="Tice H."/>
            <person name="Pitluck S."/>
            <person name="Martinez M."/>
            <person name="Schmutz J."/>
            <person name="Larimer F."/>
            <person name="Land M."/>
            <person name="Hauser L."/>
            <person name="Kyrpides N."/>
            <person name="Kim E."/>
            <person name="Miller C.D."/>
            <person name="Hughes J.E."/>
            <person name="Anderson A.J."/>
            <person name="Sims R.C."/>
            <person name="Richardson P."/>
        </authorList>
    </citation>
    <scope>NUCLEOTIDE SEQUENCE [LARGE SCALE GENOMIC DNA]</scope>
    <source>
        <strain evidence="3">MCS</strain>
    </source>
</reference>
<dbReference type="EMBL" id="CP000384">
    <property type="protein sequence ID" value="ABG09903.1"/>
    <property type="molecule type" value="Genomic_DNA"/>
</dbReference>
<accession>A0A5Q5BNH8</accession>
<comment type="similarity">
    <text evidence="1">Belongs to the short-chain dehydrogenases/reductases (SDR) family.</text>
</comment>
<dbReference type="PANTHER" id="PTHR43658:SF8">
    <property type="entry name" value="17-BETA-HYDROXYSTEROID DEHYDROGENASE 14-RELATED"/>
    <property type="match status" value="1"/>
</dbReference>
<dbReference type="PANTHER" id="PTHR43658">
    <property type="entry name" value="SHORT-CHAIN DEHYDROGENASE/REDUCTASE"/>
    <property type="match status" value="1"/>
</dbReference>
<proteinExistence type="inferred from homology"/>
<evidence type="ECO:0000313" key="3">
    <source>
        <dbReference type="EMBL" id="ABG09903.1"/>
    </source>
</evidence>
<evidence type="ECO:0000256" key="1">
    <source>
        <dbReference type="ARBA" id="ARBA00006484"/>
    </source>
</evidence>
<dbReference type="PROSITE" id="PS00061">
    <property type="entry name" value="ADH_SHORT"/>
    <property type="match status" value="1"/>
</dbReference>
<name>A0A5Q5BNH8_MYCSS</name>
<dbReference type="GO" id="GO:0016491">
    <property type="term" value="F:oxidoreductase activity"/>
    <property type="evidence" value="ECO:0007669"/>
    <property type="project" value="UniProtKB-KW"/>
</dbReference>
<dbReference type="Gene3D" id="3.40.50.720">
    <property type="entry name" value="NAD(P)-binding Rossmann-like Domain"/>
    <property type="match status" value="1"/>
</dbReference>
<dbReference type="InterPro" id="IPR020904">
    <property type="entry name" value="Sc_DH/Rdtase_CS"/>
</dbReference>
<organism evidence="3">
    <name type="scientific">Mycobacterium sp. (strain MCS)</name>
    <dbReference type="NCBI Taxonomy" id="164756"/>
    <lineage>
        <taxon>Bacteria</taxon>
        <taxon>Bacillati</taxon>
        <taxon>Actinomycetota</taxon>
        <taxon>Actinomycetes</taxon>
        <taxon>Mycobacteriales</taxon>
        <taxon>Mycobacteriaceae</taxon>
        <taxon>Mycobacterium</taxon>
    </lineage>
</organism>
<dbReference type="KEGG" id="mmc:Mmcs_3797"/>
<dbReference type="Pfam" id="PF00106">
    <property type="entry name" value="adh_short"/>
    <property type="match status" value="1"/>
</dbReference>
<evidence type="ECO:0000256" key="2">
    <source>
        <dbReference type="ARBA" id="ARBA00023002"/>
    </source>
</evidence>
<dbReference type="AlphaFoldDB" id="A0A5Q5BNH8"/>
<gene>
    <name evidence="3" type="ordered locus">Mmcs_3797</name>
</gene>
<keyword evidence="2" id="KW-0560">Oxidoreductase</keyword>
<dbReference type="InterPro" id="IPR002347">
    <property type="entry name" value="SDR_fam"/>
</dbReference>
<protein>
    <submittedName>
        <fullName evidence="3">Short-chain dehydrogenase/reductase SDR</fullName>
    </submittedName>
</protein>